<accession>A0A9N7Y609</accession>
<keyword evidence="2" id="KW-1185">Reference proteome</keyword>
<proteinExistence type="predicted"/>
<protein>
    <submittedName>
        <fullName evidence="1">Uncharacterized protein</fullName>
    </submittedName>
</protein>
<dbReference type="EMBL" id="CADEAL010000089">
    <property type="protein sequence ID" value="CAB1414106.1"/>
    <property type="molecule type" value="Genomic_DNA"/>
</dbReference>
<comment type="caution">
    <text evidence="1">The sequence shown here is derived from an EMBL/GenBank/DDBJ whole genome shotgun (WGS) entry which is preliminary data.</text>
</comment>
<evidence type="ECO:0000313" key="1">
    <source>
        <dbReference type="EMBL" id="CAB1414106.1"/>
    </source>
</evidence>
<reference evidence="1" key="1">
    <citation type="submission" date="2020-03" db="EMBL/GenBank/DDBJ databases">
        <authorList>
            <person name="Weist P."/>
        </authorList>
    </citation>
    <scope>NUCLEOTIDE SEQUENCE</scope>
</reference>
<gene>
    <name evidence="1" type="ORF">PLEPLA_LOCUS1810</name>
</gene>
<organism evidence="1 2">
    <name type="scientific">Pleuronectes platessa</name>
    <name type="common">European plaice</name>
    <dbReference type="NCBI Taxonomy" id="8262"/>
    <lineage>
        <taxon>Eukaryota</taxon>
        <taxon>Metazoa</taxon>
        <taxon>Chordata</taxon>
        <taxon>Craniata</taxon>
        <taxon>Vertebrata</taxon>
        <taxon>Euteleostomi</taxon>
        <taxon>Actinopterygii</taxon>
        <taxon>Neopterygii</taxon>
        <taxon>Teleostei</taxon>
        <taxon>Neoteleostei</taxon>
        <taxon>Acanthomorphata</taxon>
        <taxon>Carangaria</taxon>
        <taxon>Pleuronectiformes</taxon>
        <taxon>Pleuronectoidei</taxon>
        <taxon>Pleuronectidae</taxon>
        <taxon>Pleuronectes</taxon>
    </lineage>
</organism>
<sequence length="119" mass="12870">MNLSHSLSSLVVFDADRQPVAGGGLYGDLDGWLAGPAGWLPACNPRAEEPGNSKLKRVYKRCAVKRHLWTSGGHMEWITHVNICPRSAPRSVHQAVEAVTFTCSTGTSGSALTDPRDQR</sequence>
<evidence type="ECO:0000313" key="2">
    <source>
        <dbReference type="Proteomes" id="UP001153269"/>
    </source>
</evidence>
<name>A0A9N7Y609_PLEPL</name>
<dbReference type="Proteomes" id="UP001153269">
    <property type="component" value="Unassembled WGS sequence"/>
</dbReference>
<dbReference type="AlphaFoldDB" id="A0A9N7Y609"/>